<dbReference type="Pfam" id="PF02791">
    <property type="entry name" value="DDT"/>
    <property type="match status" value="1"/>
</dbReference>
<dbReference type="GO" id="GO:0045740">
    <property type="term" value="P:positive regulation of DNA replication"/>
    <property type="evidence" value="ECO:0007669"/>
    <property type="project" value="TreeGrafter"/>
</dbReference>
<reference evidence="8" key="1">
    <citation type="submission" date="2023-06" db="EMBL/GenBank/DDBJ databases">
        <title>Male Hemibagrus guttatus genome.</title>
        <authorList>
            <person name="Bian C."/>
        </authorList>
    </citation>
    <scope>NUCLEOTIDE SEQUENCE</scope>
    <source>
        <strain evidence="8">Male_cb2023</strain>
        <tissue evidence="8">Muscle</tissue>
    </source>
</reference>
<dbReference type="PANTHER" id="PTHR46510">
    <property type="entry name" value="BROMODOMAIN ADJACENT TO ZINC FINGER DOMAIN PROTEIN 1A"/>
    <property type="match status" value="1"/>
</dbReference>
<keyword evidence="9" id="KW-1185">Reference proteome</keyword>
<comment type="caution">
    <text evidence="8">The sequence shown here is derived from an EMBL/GenBank/DDBJ whole genome shotgun (WGS) entry which is preliminary data.</text>
</comment>
<comment type="subcellular location">
    <subcellularLocation>
        <location evidence="1 3">Nucleus</location>
    </subcellularLocation>
</comment>
<dbReference type="Pfam" id="PF10537">
    <property type="entry name" value="WAC_Acf1_DNA_bd"/>
    <property type="match status" value="1"/>
</dbReference>
<dbReference type="InterPro" id="IPR018501">
    <property type="entry name" value="DDT_dom"/>
</dbReference>
<feature type="domain" description="DDT" evidence="6">
    <location>
        <begin position="668"/>
        <end position="733"/>
    </location>
</feature>
<dbReference type="GO" id="GO:0006355">
    <property type="term" value="P:regulation of DNA-templated transcription"/>
    <property type="evidence" value="ECO:0007669"/>
    <property type="project" value="TreeGrafter"/>
</dbReference>
<dbReference type="GO" id="GO:0008757">
    <property type="term" value="F:S-adenosylmethionine-dependent methyltransferase activity"/>
    <property type="evidence" value="ECO:0007669"/>
    <property type="project" value="InterPro"/>
</dbReference>
<evidence type="ECO:0000259" key="7">
    <source>
        <dbReference type="PROSITE" id="PS51136"/>
    </source>
</evidence>
<evidence type="ECO:0000313" key="9">
    <source>
        <dbReference type="Proteomes" id="UP001274896"/>
    </source>
</evidence>
<name>A0AAE0V3F7_9TELE</name>
<evidence type="ECO:0000256" key="3">
    <source>
        <dbReference type="PROSITE-ProRule" id="PRU00475"/>
    </source>
</evidence>
<feature type="region of interest" description="Disordered" evidence="5">
    <location>
        <begin position="526"/>
        <end position="551"/>
    </location>
</feature>
<evidence type="ECO:0000256" key="5">
    <source>
        <dbReference type="SAM" id="MobiDB-lite"/>
    </source>
</evidence>
<evidence type="ECO:0000256" key="4">
    <source>
        <dbReference type="SAM" id="Coils"/>
    </source>
</evidence>
<dbReference type="GO" id="GO:0031445">
    <property type="term" value="P:regulation of heterochromatin formation"/>
    <property type="evidence" value="ECO:0007669"/>
    <property type="project" value="TreeGrafter"/>
</dbReference>
<gene>
    <name evidence="8" type="ORF">QTP70_018912</name>
</gene>
<dbReference type="SMART" id="SM00571">
    <property type="entry name" value="DDT"/>
    <property type="match status" value="1"/>
</dbReference>
<dbReference type="EMBL" id="JAUCMX010000008">
    <property type="protein sequence ID" value="KAK3537805.1"/>
    <property type="molecule type" value="Genomic_DNA"/>
</dbReference>
<evidence type="ECO:0000259" key="6">
    <source>
        <dbReference type="PROSITE" id="PS50827"/>
    </source>
</evidence>
<feature type="domain" description="WAC" evidence="7">
    <location>
        <begin position="276"/>
        <end position="382"/>
    </location>
</feature>
<dbReference type="Gene3D" id="3.40.50.150">
    <property type="entry name" value="Vaccinia Virus protein VP39"/>
    <property type="match status" value="1"/>
</dbReference>
<dbReference type="GO" id="GO:0006338">
    <property type="term" value="P:chromatin remodeling"/>
    <property type="evidence" value="ECO:0007669"/>
    <property type="project" value="InterPro"/>
</dbReference>
<sequence length="739" mass="84602">MNFSDAKNNILQILSRTDSQDLTKLISWMKHSDDLDNYLVDNQRAILQSIADDLRCSLPLEAMFPSETMAIQKTQHNPKPTMHVDAFLYDEENVDSLCEEGKMSRNFCLSCGSHRTAPMEFISHSFSISELQFLFLHVLPDLSGKLVVDVGSRLGAVLYGGYLYSMAAQLVGVEICEEFVKLQTMTMEKYGFSDRIQVIHADICSQAVLLQNADVLIMNNVFEYFMDPKDQVRAWQFISQNFLKKGALLVTVPSIQEALMSLQETNKPPADLKPDEEVFLCKVTHEIFRTYDEFFERTILCNSLVWSCAVTGKPGLTYQEALESEKKAKLNLKSFPKALLLPLLHLTALTQRTRLHEICDDVCAFIKERFFPGEMVDVVSRSGARQHCQILEVIPPHSNGTANGHAKHRIEGDSIVISDSDDEIMVMSPKATPSGRKRKAINPSMFKYKVQLVSPEGSEPIIVKSSQIVRKKNMFTRDRLKLLLKQHCEPVNGTIRLKQSTVATYKLSEQCFSHFFPDEAPVFVLSPPGRGKGRSSSNSSPVQGANARRAGEEKLKLMQQKEMMAMSHEKAKMKREREDLLEAKRKEKEDKERRKEEIKRMIEEEKQKRKEEKERMKVEREREREKLKEEKKKYAERLKLWNKPREDMECDDLKELPTPVPVKTRLPSELFGDALMVLEFLKAFGDLFDLMDEFPEGITLEILEEALVGCDPEGPLCELLFFFLSAIFQAQDEEQEEVA</sequence>
<dbReference type="GO" id="GO:0003677">
    <property type="term" value="F:DNA binding"/>
    <property type="evidence" value="ECO:0007669"/>
    <property type="project" value="TreeGrafter"/>
</dbReference>
<protein>
    <submittedName>
        <fullName evidence="8">Uncharacterized protein</fullName>
    </submittedName>
</protein>
<dbReference type="InterPro" id="IPR047171">
    <property type="entry name" value="BAZ1A"/>
</dbReference>
<evidence type="ECO:0000313" key="8">
    <source>
        <dbReference type="EMBL" id="KAK3537805.1"/>
    </source>
</evidence>
<feature type="coiled-coil region" evidence="4">
    <location>
        <begin position="563"/>
        <end position="637"/>
    </location>
</feature>
<dbReference type="InterPro" id="IPR013216">
    <property type="entry name" value="Methyltransf_11"/>
</dbReference>
<keyword evidence="2 3" id="KW-0539">Nucleus</keyword>
<evidence type="ECO:0000256" key="1">
    <source>
        <dbReference type="ARBA" id="ARBA00004123"/>
    </source>
</evidence>
<keyword evidence="4" id="KW-0175">Coiled coil</keyword>
<proteinExistence type="predicted"/>
<dbReference type="GO" id="GO:0000228">
    <property type="term" value="C:nuclear chromosome"/>
    <property type="evidence" value="ECO:0007669"/>
    <property type="project" value="TreeGrafter"/>
</dbReference>
<dbReference type="PROSITE" id="PS50827">
    <property type="entry name" value="DDT"/>
    <property type="match status" value="1"/>
</dbReference>
<feature type="compositionally biased region" description="Low complexity" evidence="5">
    <location>
        <begin position="526"/>
        <end position="541"/>
    </location>
</feature>
<accession>A0AAE0V3F7</accession>
<dbReference type="Proteomes" id="UP001274896">
    <property type="component" value="Unassembled WGS sequence"/>
</dbReference>
<dbReference type="AlphaFoldDB" id="A0AAE0V3F7"/>
<dbReference type="GO" id="GO:0008623">
    <property type="term" value="C:CHRAC"/>
    <property type="evidence" value="ECO:0007669"/>
    <property type="project" value="TreeGrafter"/>
</dbReference>
<organism evidence="8 9">
    <name type="scientific">Hemibagrus guttatus</name>
    <dbReference type="NCBI Taxonomy" id="175788"/>
    <lineage>
        <taxon>Eukaryota</taxon>
        <taxon>Metazoa</taxon>
        <taxon>Chordata</taxon>
        <taxon>Craniata</taxon>
        <taxon>Vertebrata</taxon>
        <taxon>Euteleostomi</taxon>
        <taxon>Actinopterygii</taxon>
        <taxon>Neopterygii</taxon>
        <taxon>Teleostei</taxon>
        <taxon>Ostariophysi</taxon>
        <taxon>Siluriformes</taxon>
        <taxon>Bagridae</taxon>
        <taxon>Hemibagrus</taxon>
    </lineage>
</organism>
<dbReference type="PANTHER" id="PTHR46510:SF1">
    <property type="entry name" value="BROMODOMAIN ADJACENT TO ZINC FINGER DOMAIN PROTEIN 1A"/>
    <property type="match status" value="1"/>
</dbReference>
<dbReference type="Pfam" id="PF08241">
    <property type="entry name" value="Methyltransf_11"/>
    <property type="match status" value="1"/>
</dbReference>
<feature type="non-terminal residue" evidence="8">
    <location>
        <position position="1"/>
    </location>
</feature>
<dbReference type="InterPro" id="IPR013136">
    <property type="entry name" value="WSTF_Acf1_Cbp146"/>
</dbReference>
<dbReference type="SUPFAM" id="SSF53335">
    <property type="entry name" value="S-adenosyl-L-methionine-dependent methyltransferases"/>
    <property type="match status" value="1"/>
</dbReference>
<dbReference type="InterPro" id="IPR029063">
    <property type="entry name" value="SAM-dependent_MTases_sf"/>
</dbReference>
<evidence type="ECO:0000256" key="2">
    <source>
        <dbReference type="ARBA" id="ARBA00023242"/>
    </source>
</evidence>
<dbReference type="PROSITE" id="PS51136">
    <property type="entry name" value="WAC"/>
    <property type="match status" value="1"/>
</dbReference>